<dbReference type="EMBL" id="NQVE01000097">
    <property type="protein sequence ID" value="RAL48748.1"/>
    <property type="molecule type" value="Genomic_DNA"/>
</dbReference>
<keyword evidence="3" id="KW-1185">Reference proteome</keyword>
<accession>A0A328DW83</accession>
<dbReference type="Proteomes" id="UP000249390">
    <property type="component" value="Unassembled WGS sequence"/>
</dbReference>
<protein>
    <submittedName>
        <fullName evidence="2">Uncharacterized protein</fullName>
    </submittedName>
</protein>
<sequence length="128" mass="14510">MVDLREKLRAVIPQEDENLTSLNQNQEVEAALEHREVQGTQEEGISPSDGRPLNDEQDEVQPSTDLPAIIKTRKSFISWTNRGITLEEERRHLIWLHEHVAHGAQAEEASSQGESTEWEDDTTTHCSA</sequence>
<evidence type="ECO:0000313" key="2">
    <source>
        <dbReference type="EMBL" id="RAL48748.1"/>
    </source>
</evidence>
<organism evidence="2 3">
    <name type="scientific">Cuscuta australis</name>
    <dbReference type="NCBI Taxonomy" id="267555"/>
    <lineage>
        <taxon>Eukaryota</taxon>
        <taxon>Viridiplantae</taxon>
        <taxon>Streptophyta</taxon>
        <taxon>Embryophyta</taxon>
        <taxon>Tracheophyta</taxon>
        <taxon>Spermatophyta</taxon>
        <taxon>Magnoliopsida</taxon>
        <taxon>eudicotyledons</taxon>
        <taxon>Gunneridae</taxon>
        <taxon>Pentapetalae</taxon>
        <taxon>asterids</taxon>
        <taxon>lamiids</taxon>
        <taxon>Solanales</taxon>
        <taxon>Convolvulaceae</taxon>
        <taxon>Cuscuteae</taxon>
        <taxon>Cuscuta</taxon>
        <taxon>Cuscuta subgen. Grammica</taxon>
        <taxon>Cuscuta sect. Cleistogrammica</taxon>
    </lineage>
</organism>
<proteinExistence type="predicted"/>
<comment type="caution">
    <text evidence="2">The sequence shown here is derived from an EMBL/GenBank/DDBJ whole genome shotgun (WGS) entry which is preliminary data.</text>
</comment>
<evidence type="ECO:0000256" key="1">
    <source>
        <dbReference type="SAM" id="MobiDB-lite"/>
    </source>
</evidence>
<feature type="region of interest" description="Disordered" evidence="1">
    <location>
        <begin position="102"/>
        <end position="128"/>
    </location>
</feature>
<feature type="region of interest" description="Disordered" evidence="1">
    <location>
        <begin position="19"/>
        <end position="67"/>
    </location>
</feature>
<gene>
    <name evidence="2" type="ORF">DM860_001068</name>
</gene>
<name>A0A328DW83_9ASTE</name>
<reference evidence="2 3" key="1">
    <citation type="submission" date="2018-06" db="EMBL/GenBank/DDBJ databases">
        <title>The Genome of Cuscuta australis (Dodder) Provides Insight into the Evolution of Plant Parasitism.</title>
        <authorList>
            <person name="Liu H."/>
        </authorList>
    </citation>
    <scope>NUCLEOTIDE SEQUENCE [LARGE SCALE GENOMIC DNA]</scope>
    <source>
        <strain evidence="3">cv. Yunnan</strain>
        <tissue evidence="2">Vines</tissue>
    </source>
</reference>
<dbReference type="AlphaFoldDB" id="A0A328DW83"/>
<evidence type="ECO:0000313" key="3">
    <source>
        <dbReference type="Proteomes" id="UP000249390"/>
    </source>
</evidence>